<keyword evidence="6" id="KW-1185">Reference proteome</keyword>
<dbReference type="Gene3D" id="3.40.1350.10">
    <property type="match status" value="1"/>
</dbReference>
<dbReference type="InterPro" id="IPR036167">
    <property type="entry name" value="tRNA_intron_Endo_cat-like_sf"/>
</dbReference>
<keyword evidence="5" id="KW-0378">Hydrolase</keyword>
<evidence type="ECO:0000313" key="5">
    <source>
        <dbReference type="EMBL" id="NXX95264.1"/>
    </source>
</evidence>
<proteinExistence type="inferred from homology"/>
<evidence type="ECO:0000256" key="2">
    <source>
        <dbReference type="ARBA" id="ARBA00022694"/>
    </source>
</evidence>
<feature type="non-terminal residue" evidence="5">
    <location>
        <position position="1"/>
    </location>
</feature>
<dbReference type="GO" id="GO:0004519">
    <property type="term" value="F:endonuclease activity"/>
    <property type="evidence" value="ECO:0007669"/>
    <property type="project" value="UniProtKB-KW"/>
</dbReference>
<keyword evidence="5" id="KW-0255">Endonuclease</keyword>
<evidence type="ECO:0000313" key="6">
    <source>
        <dbReference type="Proteomes" id="UP000632886"/>
    </source>
</evidence>
<comment type="caution">
    <text evidence="5">The sequence shown here is derived from an EMBL/GenBank/DDBJ whole genome shotgun (WGS) entry which is preliminary data.</text>
</comment>
<evidence type="ECO:0000256" key="1">
    <source>
        <dbReference type="ARBA" id="ARBA00006091"/>
    </source>
</evidence>
<dbReference type="GO" id="GO:0003676">
    <property type="term" value="F:nucleic acid binding"/>
    <property type="evidence" value="ECO:0007669"/>
    <property type="project" value="InterPro"/>
</dbReference>
<dbReference type="GO" id="GO:0006388">
    <property type="term" value="P:tRNA splicing, via endonucleolytic cleavage and ligation"/>
    <property type="evidence" value="ECO:0007669"/>
    <property type="project" value="InterPro"/>
</dbReference>
<dbReference type="SUPFAM" id="SSF53032">
    <property type="entry name" value="tRNA-intron endonuclease catalytic domain-like"/>
    <property type="match status" value="1"/>
</dbReference>
<organism evidence="5 6">
    <name type="scientific">Centropus bengalensis</name>
    <name type="common">lesser coucal</name>
    <dbReference type="NCBI Taxonomy" id="1463675"/>
    <lineage>
        <taxon>Eukaryota</taxon>
        <taxon>Metazoa</taxon>
        <taxon>Chordata</taxon>
        <taxon>Craniata</taxon>
        <taxon>Vertebrata</taxon>
        <taxon>Euteleostomi</taxon>
        <taxon>Archelosauria</taxon>
        <taxon>Archosauria</taxon>
        <taxon>Dinosauria</taxon>
        <taxon>Saurischia</taxon>
        <taxon>Theropoda</taxon>
        <taxon>Coelurosauria</taxon>
        <taxon>Aves</taxon>
        <taxon>Neognathae</taxon>
        <taxon>Neoaves</taxon>
        <taxon>Otidimorphae</taxon>
        <taxon>Cuculiformes</taxon>
        <taxon>Centropidae</taxon>
        <taxon>Centropus</taxon>
    </lineage>
</organism>
<dbReference type="PANTHER" id="PTHR28582">
    <property type="entry name" value="TRNA-SPLICING ENDONUCLEASE SUBUNIT SEN15"/>
    <property type="match status" value="1"/>
</dbReference>
<evidence type="ECO:0000259" key="4">
    <source>
        <dbReference type="Pfam" id="PF09631"/>
    </source>
</evidence>
<keyword evidence="3" id="KW-0472">Membrane</keyword>
<dbReference type="Proteomes" id="UP000632886">
    <property type="component" value="Unassembled WGS sequence"/>
</dbReference>
<accession>A0A852M3B5</accession>
<dbReference type="InterPro" id="IPR011856">
    <property type="entry name" value="tRNA_endonuc-like_dom_sf"/>
</dbReference>
<dbReference type="AlphaFoldDB" id="A0A852M3B5"/>
<keyword evidence="2" id="KW-0819">tRNA processing</keyword>
<sequence length="139" mass="17033">FTEMMSLFFFDSAFFYAAFLVFLDLLDFFFNWHEVKHVFFLELHFFCLHARHREQDRLFFLVPLFFHVSLSHEREILEKASLPLFFFDTPFFVTLAIVETDSTIFFFKITFFLVIPDPPDDTEDVDNEQWRKKRKKLFK</sequence>
<keyword evidence="5" id="KW-0540">Nuclease</keyword>
<comment type="similarity">
    <text evidence="1">Belongs to the SEN15 family.</text>
</comment>
<name>A0A852M3B5_9AVES</name>
<evidence type="ECO:0000256" key="3">
    <source>
        <dbReference type="SAM" id="Phobius"/>
    </source>
</evidence>
<dbReference type="Pfam" id="PF09631">
    <property type="entry name" value="Sen15"/>
    <property type="match status" value="1"/>
</dbReference>
<keyword evidence="3" id="KW-1133">Transmembrane helix</keyword>
<dbReference type="PANTHER" id="PTHR28582:SF1">
    <property type="entry name" value="TRNA-SPLICING ENDONUCLEASE SUBUNIT SEN15"/>
    <property type="match status" value="1"/>
</dbReference>
<gene>
    <name evidence="5" type="primary">Tsen15</name>
    <name evidence="5" type="ORF">CENBEN_R06942</name>
</gene>
<feature type="non-terminal residue" evidence="5">
    <location>
        <position position="139"/>
    </location>
</feature>
<dbReference type="GO" id="GO:0005634">
    <property type="term" value="C:nucleus"/>
    <property type="evidence" value="ECO:0007669"/>
    <property type="project" value="UniProtKB-ARBA"/>
</dbReference>
<dbReference type="InterPro" id="IPR018593">
    <property type="entry name" value="tRNA-endonuc_su_Sen15"/>
</dbReference>
<protein>
    <submittedName>
        <fullName evidence="5">SEN15 endonuclease</fullName>
    </submittedName>
</protein>
<feature type="transmembrane region" description="Helical" evidence="3">
    <location>
        <begin position="6"/>
        <end position="26"/>
    </location>
</feature>
<reference evidence="5 6" key="1">
    <citation type="submission" date="2020-02" db="EMBL/GenBank/DDBJ databases">
        <title>Bird 10,000 Genomes (B10K) Project - Family phase.</title>
        <authorList>
            <person name="Zhang G."/>
        </authorList>
    </citation>
    <scope>NUCLEOTIDE SEQUENCE [LARGE SCALE GENOMIC DNA]</scope>
    <source>
        <strain evidence="5">B10K-DU-017-21</strain>
    </source>
</reference>
<feature type="domain" description="tRNA-splicing endonuclease subunit Sen15" evidence="4">
    <location>
        <begin position="21"/>
        <end position="117"/>
    </location>
</feature>
<keyword evidence="3" id="KW-0812">Transmembrane</keyword>
<dbReference type="EMBL" id="WBNK01000773">
    <property type="protein sequence ID" value="NXX95264.1"/>
    <property type="molecule type" value="Genomic_DNA"/>
</dbReference>